<feature type="region of interest" description="Disordered" evidence="2">
    <location>
        <begin position="195"/>
        <end position="224"/>
    </location>
</feature>
<dbReference type="Proteomes" id="UP001189429">
    <property type="component" value="Unassembled WGS sequence"/>
</dbReference>
<accession>A0ABN9URL4</accession>
<feature type="region of interest" description="Disordered" evidence="2">
    <location>
        <begin position="415"/>
        <end position="469"/>
    </location>
</feature>
<evidence type="ECO:0000256" key="1">
    <source>
        <dbReference type="SAM" id="Coils"/>
    </source>
</evidence>
<feature type="non-terminal residue" evidence="3">
    <location>
        <position position="1"/>
    </location>
</feature>
<feature type="coiled-coil region" evidence="1">
    <location>
        <begin position="60"/>
        <end position="97"/>
    </location>
</feature>
<feature type="compositionally biased region" description="Basic and acidic residues" evidence="2">
    <location>
        <begin position="213"/>
        <end position="224"/>
    </location>
</feature>
<evidence type="ECO:0000256" key="2">
    <source>
        <dbReference type="SAM" id="MobiDB-lite"/>
    </source>
</evidence>
<sequence length="608" mass="64976">EFFPADGTSGSGHIKRQIELDKQESNRIRTEMQQGRPLAATLQSISGFMGRAQTSIDKDKKFVEEKREQARAAIAIAEEQEAHIAEQEVEFLELQRQRADILRAPPPPLVLQGADAGRNQPAVDAPANQMEALLGAVGAGHSFRQQAQALFMGGRPCDASGRGSSPPAAAPPSVPVLDIANVGSIRQRLMHIQHLGVEDQRKPRGAGADSADQEPRSRDCDPRLDDEVCDRFMRMPLLECLVRRGTNEILVAQEHHAVEERLGEEVQASALDLGRHGIWGAGPPPDAGSGNRGGVRVLAPSRAPAGGAAGHEGRAPGPWGPRRVAPTPPPEQAGVGAVTIFLRTRQGMPLESLGALWKIVKYLKAFDVMCLDWVATGDFLMASGVLPSGEWARPAGGSIIDYFLTLRNLAGRPTAPSGIARRGNLAARPCRRSANEAQPAGAGRSPRAEPKQPPRPPLPGRARRPRASQAEAQLNFGAATSASGLAIASGLAARGIGAELVNRHDIATAKGRARCMHADEPPQCKWKQLQRQPKLRRAHLGPEVNAHAAAVRRAAHLPAVRKQLGKGAAMRDVACEHIPGEGSRGQASSVHLQKSQRKLLHRSSAPSE</sequence>
<keyword evidence="4" id="KW-1185">Reference proteome</keyword>
<feature type="region of interest" description="Disordered" evidence="2">
    <location>
        <begin position="579"/>
        <end position="608"/>
    </location>
</feature>
<name>A0ABN9URL4_9DINO</name>
<evidence type="ECO:0000313" key="3">
    <source>
        <dbReference type="EMBL" id="CAK0861719.1"/>
    </source>
</evidence>
<proteinExistence type="predicted"/>
<feature type="region of interest" description="Disordered" evidence="2">
    <location>
        <begin position="154"/>
        <end position="175"/>
    </location>
</feature>
<keyword evidence="1" id="KW-0175">Coiled coil</keyword>
<dbReference type="EMBL" id="CAUYUJ010016089">
    <property type="protein sequence ID" value="CAK0861719.1"/>
    <property type="molecule type" value="Genomic_DNA"/>
</dbReference>
<feature type="region of interest" description="Disordered" evidence="2">
    <location>
        <begin position="300"/>
        <end position="331"/>
    </location>
</feature>
<reference evidence="3" key="1">
    <citation type="submission" date="2023-10" db="EMBL/GenBank/DDBJ databases">
        <authorList>
            <person name="Chen Y."/>
            <person name="Shah S."/>
            <person name="Dougan E. K."/>
            <person name="Thang M."/>
            <person name="Chan C."/>
        </authorList>
    </citation>
    <scope>NUCLEOTIDE SEQUENCE [LARGE SCALE GENOMIC DNA]</scope>
</reference>
<evidence type="ECO:0000313" key="4">
    <source>
        <dbReference type="Proteomes" id="UP001189429"/>
    </source>
</evidence>
<protein>
    <submittedName>
        <fullName evidence="3">Uncharacterized protein</fullName>
    </submittedName>
</protein>
<gene>
    <name evidence="3" type="ORF">PCOR1329_LOCUS50316</name>
</gene>
<organism evidence="3 4">
    <name type="scientific">Prorocentrum cordatum</name>
    <dbReference type="NCBI Taxonomy" id="2364126"/>
    <lineage>
        <taxon>Eukaryota</taxon>
        <taxon>Sar</taxon>
        <taxon>Alveolata</taxon>
        <taxon>Dinophyceae</taxon>
        <taxon>Prorocentrales</taxon>
        <taxon>Prorocentraceae</taxon>
        <taxon>Prorocentrum</taxon>
    </lineage>
</organism>
<comment type="caution">
    <text evidence="3">The sequence shown here is derived from an EMBL/GenBank/DDBJ whole genome shotgun (WGS) entry which is preliminary data.</text>
</comment>
<feature type="non-terminal residue" evidence="3">
    <location>
        <position position="608"/>
    </location>
</feature>